<dbReference type="Gene3D" id="2.130.10.130">
    <property type="entry name" value="Integrin alpha, N-terminal"/>
    <property type="match status" value="1"/>
</dbReference>
<dbReference type="InterPro" id="IPR028994">
    <property type="entry name" value="Integrin_alpha_N"/>
</dbReference>
<organism evidence="2">
    <name type="scientific">Alloyangia sp. H15</name>
    <dbReference type="NCBI Taxonomy" id="3029062"/>
    <lineage>
        <taxon>Bacteria</taxon>
        <taxon>Pseudomonadati</taxon>
        <taxon>Pseudomonadota</taxon>
        <taxon>Alphaproteobacteria</taxon>
        <taxon>Rhodobacterales</taxon>
        <taxon>Roseobacteraceae</taxon>
        <taxon>Alloyangia</taxon>
    </lineage>
</organism>
<name>A0AAU8APC3_9RHOB</name>
<dbReference type="PANTHER" id="PTHR45460">
    <property type="entry name" value="SIMILAR TO CYSTEINE PROTEINASE"/>
    <property type="match status" value="1"/>
</dbReference>
<dbReference type="RefSeq" id="WP_353475228.1">
    <property type="nucleotide sequence ID" value="NZ_CP123385.1"/>
</dbReference>
<dbReference type="EMBL" id="CP123385">
    <property type="protein sequence ID" value="XCC96361.1"/>
    <property type="molecule type" value="Genomic_DNA"/>
</dbReference>
<dbReference type="SUPFAM" id="SSF69318">
    <property type="entry name" value="Integrin alpha N-terminal domain"/>
    <property type="match status" value="2"/>
</dbReference>
<evidence type="ECO:0000256" key="1">
    <source>
        <dbReference type="ARBA" id="ARBA00022729"/>
    </source>
</evidence>
<sequence length="713" mass="75076">MSYSASSMFDFPNFSPTAGIPGAGRIEAEALTIGAGFRAASNPHASGGRYLEATAPASQAGGLFTGATGWYDLTLGYFDESDGVSHMEILVNGRVVDAFDWDSTAGGGIVTAAARAEHTVAGLLLAPGDVLDLRGAAEGGEPLRTDYLEISAGSAPHVPESLRVEAEDFEITAGFSVVRNGAASGGFMLQHSQGSTASARHTVAQAGWFDLTVGYFDETDGVSRMEVLINGDHAFGTAFDSTQGSAIANRASAATLTGTQVWLEAGDTIEITGAGDGGEPFRVDYLDLVAVEGPDDGPGPVARSLDLRYGRDGVAYIALNDGAGGFTEQPYTLPDARGYRYARDYDGDGRLDFLVAWATLLTPIEGNDRPAPVDIDFELTTTFYHNDGGGLFSKEDPRSEVFTITVGTYPYFENGGTISELVQLIDADDLDGDGDIDIVATSYGSESLLVFENRGEQGFELLPPSPAYLGYNGNPGQIGDMNGDGFLDVVISAGNEVSGVVVMLNDGTNHFTRAGALSPSDDGSTNEIIVDMDGDGDNDVLMQAVSDGAGVYVYLNDGTGRRMAEAPAYPLSYDNYVGRMVAGNFDSDPEAEIIMPGFVDAREGIEPGLRVVSLNADRSALELESFDPGIVGEAVAVGDFDGDGDLDFLLVPRLEDLDPDDPIPVQVSLILNDGEGNFTNAGPVTPVFEDERYYTYSNPAVTVGYFDDPFPVA</sequence>
<dbReference type="InterPro" id="IPR013517">
    <property type="entry name" value="FG-GAP"/>
</dbReference>
<accession>A0AAU8APC3</accession>
<gene>
    <name evidence="2" type="ORF">PVT71_16860</name>
</gene>
<protein>
    <submittedName>
        <fullName evidence="2">FG-GAP-like repeat-containing protein</fullName>
    </submittedName>
</protein>
<dbReference type="Pfam" id="PF13517">
    <property type="entry name" value="FG-GAP_3"/>
    <property type="match status" value="1"/>
</dbReference>
<keyword evidence="1" id="KW-0732">Signal</keyword>
<dbReference type="Gene3D" id="2.60.120.260">
    <property type="entry name" value="Galactose-binding domain-like"/>
    <property type="match status" value="2"/>
</dbReference>
<dbReference type="CDD" id="cd02795">
    <property type="entry name" value="CBM6-CBM35-CBM36_like"/>
    <property type="match status" value="1"/>
</dbReference>
<dbReference type="AlphaFoldDB" id="A0AAU8APC3"/>
<evidence type="ECO:0000313" key="2">
    <source>
        <dbReference type="EMBL" id="XCC96361.1"/>
    </source>
</evidence>
<dbReference type="PANTHER" id="PTHR45460:SF2">
    <property type="entry name" value="ALPHA 1,3 GLUCANASE, GH71 FAMILY (EUROFUNG)"/>
    <property type="match status" value="1"/>
</dbReference>
<reference evidence="2" key="1">
    <citation type="submission" date="2023-02" db="EMBL/GenBank/DDBJ databases">
        <title>Description and genomic characterization of Salipiger bruguierae sp. nov., isolated from the sediment of mangrove plant Bruguiera sexangula.</title>
        <authorList>
            <person name="Long M."/>
        </authorList>
    </citation>
    <scope>NUCLEOTIDE SEQUENCE</scope>
    <source>
        <strain evidence="2">H15</strain>
    </source>
</reference>
<proteinExistence type="predicted"/>